<sequence length="932" mass="103224" precursor="true">MACLAKMNKKTKSFTGSLGLLFLLVTTCITNLDAAEVSVAVSQRETYVGLPIQLQVRIENASKHDEPVVDDVDGLKIEAVGRPSHNSQITIINGRASRSETISYLYLVTPLHEGTFTIPPIKVNADGLATITKAVRIVASKSETGDLMFVEIESGLDEVFVGQPVSLRLKIYVRPFRDPETKRPLSESELWQQVSEQTEWSVFSDALQELRNQRSQPRGRSVLREDDEGNSREYYLYEIDTMLYPDRPGPINVDEVRVVMNYPTAIRERRDPFGGNSPFSQLFEDDFFPGFGSRRRVASVKPIAADAKVENIQVKPIPTDGQPSTYRGAVGRYVIGTEASPKKVSAGEPITLRIGIRGNGPMNLVQPPPLSQLPELTSQFRVEDDAMGGLVDGEQKLFTTTIRPLSDSVNEIPAIPFTFFDPDTETFKTVHSNPITIEVSPADMLALSNPARGGSPSLLDSDSDSQVSKGDISETSPSSAVFNGDLVVNQDLLTDQTVKPILFPSLWAAISIPPLSVLGLWIVFLARSRRWTRMTAPAACRLIARADCVDRIVDIVDQYVRSRYGLRRSESSMSREALVGQLRSRGESNAAVMVERFLHSLSDHRGVPTDETGQVQSSATKLVQNLDSTPSLSNRDRMARQTIRTTTMLFVLLSPLTMRSAVAQADTQPSQTQADQTALTSQHQRLLTMGLESYERGRLASKPEDKIRESEHAADQFQALIDMGVQNADLHFNLGNAYFASNRPARALACYLRALRISPNESNYVRNLQAARSALTLNSRRSFPFQLLNLVSAIPASLTIIVTAVAWIVFWATFAWRILVVNGRPSEDQLPKDKPSTAWFNLVSMLALVVTMAGAGLYYFQVWPRSLDHHAVVTSETIEVRQGDDESFESSNSASVELGQIVSYLHRRAGWTQIELDDGTTGWVKDKDLDFI</sequence>
<dbReference type="PROSITE" id="PS50005">
    <property type="entry name" value="TPR"/>
    <property type="match status" value="1"/>
</dbReference>
<dbReference type="SMART" id="SM00028">
    <property type="entry name" value="TPR"/>
    <property type="match status" value="1"/>
</dbReference>
<comment type="caution">
    <text evidence="6">The sequence shown here is derived from an EMBL/GenBank/DDBJ whole genome shotgun (WGS) entry which is preliminary data.</text>
</comment>
<feature type="chain" id="PRO_5022865946" evidence="4">
    <location>
        <begin position="35"/>
        <end position="932"/>
    </location>
</feature>
<feature type="transmembrane region" description="Helical" evidence="3">
    <location>
        <begin position="506"/>
        <end position="526"/>
    </location>
</feature>
<keyword evidence="3" id="KW-0812">Transmembrane</keyword>
<dbReference type="AlphaFoldDB" id="A0A5C5WHD7"/>
<feature type="transmembrane region" description="Helical" evidence="3">
    <location>
        <begin position="787"/>
        <end position="818"/>
    </location>
</feature>
<dbReference type="PROSITE" id="PS51781">
    <property type="entry name" value="SH3B"/>
    <property type="match status" value="1"/>
</dbReference>
<dbReference type="InterPro" id="IPR025738">
    <property type="entry name" value="BatD"/>
</dbReference>
<dbReference type="Gene3D" id="1.25.40.10">
    <property type="entry name" value="Tetratricopeptide repeat domain"/>
    <property type="match status" value="1"/>
</dbReference>
<keyword evidence="7" id="KW-1185">Reference proteome</keyword>
<keyword evidence="3" id="KW-1133">Transmembrane helix</keyword>
<gene>
    <name evidence="6" type="ORF">Pla22_47160</name>
</gene>
<proteinExistence type="predicted"/>
<dbReference type="InterPro" id="IPR011990">
    <property type="entry name" value="TPR-like_helical_dom_sf"/>
</dbReference>
<dbReference type="Pfam" id="PF13584">
    <property type="entry name" value="BatD"/>
    <property type="match status" value="2"/>
</dbReference>
<dbReference type="OrthoDB" id="226310at2"/>
<feature type="repeat" description="TPR" evidence="1">
    <location>
        <begin position="728"/>
        <end position="761"/>
    </location>
</feature>
<evidence type="ECO:0000256" key="3">
    <source>
        <dbReference type="SAM" id="Phobius"/>
    </source>
</evidence>
<dbReference type="EMBL" id="SJPI01000003">
    <property type="protein sequence ID" value="TWT49519.1"/>
    <property type="molecule type" value="Genomic_DNA"/>
</dbReference>
<keyword evidence="1" id="KW-0802">TPR repeat</keyword>
<dbReference type="RefSeq" id="WP_146517014.1">
    <property type="nucleotide sequence ID" value="NZ_SJPI01000003.1"/>
</dbReference>
<name>A0A5C5WHD7_9BACT</name>
<feature type="region of interest" description="Disordered" evidence="2">
    <location>
        <begin position="451"/>
        <end position="476"/>
    </location>
</feature>
<evidence type="ECO:0000313" key="6">
    <source>
        <dbReference type="EMBL" id="TWT49519.1"/>
    </source>
</evidence>
<feature type="signal peptide" evidence="4">
    <location>
        <begin position="1"/>
        <end position="34"/>
    </location>
</feature>
<evidence type="ECO:0000313" key="7">
    <source>
        <dbReference type="Proteomes" id="UP000316598"/>
    </source>
</evidence>
<reference evidence="6 7" key="1">
    <citation type="submission" date="2019-02" db="EMBL/GenBank/DDBJ databases">
        <title>Deep-cultivation of Planctomycetes and their phenomic and genomic characterization uncovers novel biology.</title>
        <authorList>
            <person name="Wiegand S."/>
            <person name="Jogler M."/>
            <person name="Boedeker C."/>
            <person name="Pinto D."/>
            <person name="Vollmers J."/>
            <person name="Rivas-Marin E."/>
            <person name="Kohn T."/>
            <person name="Peeters S.H."/>
            <person name="Heuer A."/>
            <person name="Rast P."/>
            <person name="Oberbeckmann S."/>
            <person name="Bunk B."/>
            <person name="Jeske O."/>
            <person name="Meyerdierks A."/>
            <person name="Storesund J.E."/>
            <person name="Kallscheuer N."/>
            <person name="Luecker S."/>
            <person name="Lage O.M."/>
            <person name="Pohl T."/>
            <person name="Merkel B.J."/>
            <person name="Hornburger P."/>
            <person name="Mueller R.-W."/>
            <person name="Bruemmer F."/>
            <person name="Labrenz M."/>
            <person name="Spormann A.M."/>
            <person name="Op Den Camp H."/>
            <person name="Overmann J."/>
            <person name="Amann R."/>
            <person name="Jetten M.S.M."/>
            <person name="Mascher T."/>
            <person name="Medema M.H."/>
            <person name="Devos D.P."/>
            <person name="Kaster A.-K."/>
            <person name="Ovreas L."/>
            <person name="Rohde M."/>
            <person name="Galperin M.Y."/>
            <person name="Jogler C."/>
        </authorList>
    </citation>
    <scope>NUCLEOTIDE SEQUENCE [LARGE SCALE GENOMIC DNA]</scope>
    <source>
        <strain evidence="6 7">Pla22</strain>
    </source>
</reference>
<keyword evidence="4" id="KW-0732">Signal</keyword>
<accession>A0A5C5WHD7</accession>
<feature type="transmembrane region" description="Helical" evidence="3">
    <location>
        <begin position="838"/>
        <end position="860"/>
    </location>
</feature>
<dbReference type="Pfam" id="PF00515">
    <property type="entry name" value="TPR_1"/>
    <property type="match status" value="1"/>
</dbReference>
<evidence type="ECO:0000256" key="4">
    <source>
        <dbReference type="SAM" id="SignalP"/>
    </source>
</evidence>
<feature type="domain" description="SH3b" evidence="5">
    <location>
        <begin position="868"/>
        <end position="932"/>
    </location>
</feature>
<dbReference type="Proteomes" id="UP000316598">
    <property type="component" value="Unassembled WGS sequence"/>
</dbReference>
<dbReference type="InterPro" id="IPR003646">
    <property type="entry name" value="SH3-like_bac-type"/>
</dbReference>
<keyword evidence="3" id="KW-0472">Membrane</keyword>
<dbReference type="PANTHER" id="PTHR40940:SF2">
    <property type="entry name" value="BATD"/>
    <property type="match status" value="1"/>
</dbReference>
<evidence type="ECO:0000259" key="5">
    <source>
        <dbReference type="PROSITE" id="PS51781"/>
    </source>
</evidence>
<dbReference type="InterPro" id="IPR019734">
    <property type="entry name" value="TPR_rpt"/>
</dbReference>
<dbReference type="SUPFAM" id="SSF48452">
    <property type="entry name" value="TPR-like"/>
    <property type="match status" value="1"/>
</dbReference>
<dbReference type="PANTHER" id="PTHR40940">
    <property type="entry name" value="PROTEIN BATD-RELATED"/>
    <property type="match status" value="1"/>
</dbReference>
<organism evidence="6 7">
    <name type="scientific">Rubripirellula amarantea</name>
    <dbReference type="NCBI Taxonomy" id="2527999"/>
    <lineage>
        <taxon>Bacteria</taxon>
        <taxon>Pseudomonadati</taxon>
        <taxon>Planctomycetota</taxon>
        <taxon>Planctomycetia</taxon>
        <taxon>Pirellulales</taxon>
        <taxon>Pirellulaceae</taxon>
        <taxon>Rubripirellula</taxon>
    </lineage>
</organism>
<evidence type="ECO:0000256" key="1">
    <source>
        <dbReference type="PROSITE-ProRule" id="PRU00339"/>
    </source>
</evidence>
<dbReference type="Gene3D" id="2.30.30.40">
    <property type="entry name" value="SH3 Domains"/>
    <property type="match status" value="1"/>
</dbReference>
<evidence type="ECO:0000256" key="2">
    <source>
        <dbReference type="SAM" id="MobiDB-lite"/>
    </source>
</evidence>
<protein>
    <submittedName>
        <fullName evidence="6">Tetratricopeptide repeat protein</fullName>
    </submittedName>
</protein>